<sequence>MDKKIILGIMGLLVLIGATMVSGSPTGRPHYLVTNMDDNSSYWFTILVSANTSQCNDTDNGAKPFSIGTITAHTVNPVSHRMLTDYNGTGGKIREFVCGNDIYPSGIPFYTFTKAYLMEWDPNYQAP</sequence>
<gene>
    <name evidence="1" type="ORF">FJY86_01370</name>
</gene>
<comment type="caution">
    <text evidence="1">The sequence shown here is derived from an EMBL/GenBank/DDBJ whole genome shotgun (WGS) entry which is preliminary data.</text>
</comment>
<reference evidence="1" key="1">
    <citation type="submission" date="2019-03" db="EMBL/GenBank/DDBJ databases">
        <title>Lake Tanganyika Metagenome-Assembled Genomes (MAGs).</title>
        <authorList>
            <person name="Tran P."/>
        </authorList>
    </citation>
    <scope>NUCLEOTIDE SEQUENCE</scope>
    <source>
        <strain evidence="1">M_DeepCast_50m_m2_156</strain>
    </source>
</reference>
<organism evidence="1 2">
    <name type="scientific">Candidatus Iainarchaeum sp</name>
    <dbReference type="NCBI Taxonomy" id="3101447"/>
    <lineage>
        <taxon>Archaea</taxon>
        <taxon>Candidatus Iainarchaeota</taxon>
        <taxon>Candidatus Iainarchaeia</taxon>
        <taxon>Candidatus Iainarchaeales</taxon>
        <taxon>Candidatus Iainarchaeaceae</taxon>
        <taxon>Candidatus Iainarchaeum</taxon>
    </lineage>
</organism>
<evidence type="ECO:0000313" key="1">
    <source>
        <dbReference type="EMBL" id="MBM3281975.1"/>
    </source>
</evidence>
<name>A0A8T4CA02_9ARCH</name>
<evidence type="ECO:0000313" key="2">
    <source>
        <dbReference type="Proteomes" id="UP000774699"/>
    </source>
</evidence>
<protein>
    <submittedName>
        <fullName evidence="1">Uncharacterized protein</fullName>
    </submittedName>
</protein>
<dbReference type="EMBL" id="VGJJ01000005">
    <property type="protein sequence ID" value="MBM3281975.1"/>
    <property type="molecule type" value="Genomic_DNA"/>
</dbReference>
<dbReference type="AlphaFoldDB" id="A0A8T4CA02"/>
<accession>A0A8T4CA02</accession>
<dbReference type="Proteomes" id="UP000774699">
    <property type="component" value="Unassembled WGS sequence"/>
</dbReference>
<proteinExistence type="predicted"/>